<dbReference type="InterPro" id="IPR026037">
    <property type="entry name" value="PgpA"/>
</dbReference>
<dbReference type="AlphaFoldDB" id="A0A4P7BX66"/>
<dbReference type="SUPFAM" id="SSF101307">
    <property type="entry name" value="YutG-like"/>
    <property type="match status" value="1"/>
</dbReference>
<evidence type="ECO:0000313" key="5">
    <source>
        <dbReference type="Proteomes" id="UP000294325"/>
    </source>
</evidence>
<dbReference type="GO" id="GO:0009395">
    <property type="term" value="P:phospholipid catabolic process"/>
    <property type="evidence" value="ECO:0007669"/>
    <property type="project" value="UniProtKB-KW"/>
</dbReference>
<feature type="transmembrane region" description="Helical" evidence="2">
    <location>
        <begin position="54"/>
        <end position="72"/>
    </location>
</feature>
<comment type="function">
    <text evidence="1">Lipid phosphatase which dephosphorylates phosphatidylglycerophosphate (PGP) to phosphatidylglycerol (PG).</text>
</comment>
<comment type="cofactor">
    <cofactor evidence="1">
        <name>Mg(2+)</name>
        <dbReference type="ChEBI" id="CHEBI:18420"/>
    </cofactor>
</comment>
<feature type="domain" description="YutG/PgpA" evidence="3">
    <location>
        <begin position="21"/>
        <end position="157"/>
    </location>
</feature>
<proteinExistence type="predicted"/>
<dbReference type="GO" id="GO:0046872">
    <property type="term" value="F:metal ion binding"/>
    <property type="evidence" value="ECO:0007669"/>
    <property type="project" value="UniProtKB-KW"/>
</dbReference>
<dbReference type="PANTHER" id="PTHR36305:SF1">
    <property type="entry name" value="PHOSPHATIDYLGLYCEROPHOSPHATASE A"/>
    <property type="match status" value="1"/>
</dbReference>
<dbReference type="InterPro" id="IPR036681">
    <property type="entry name" value="PgpA-like_sf"/>
</dbReference>
<evidence type="ECO:0000259" key="3">
    <source>
        <dbReference type="Pfam" id="PF04608"/>
    </source>
</evidence>
<gene>
    <name evidence="4" type="ORF">E3U44_09490</name>
</gene>
<comment type="catalytic activity">
    <reaction evidence="1">
        <text>a 1,2-diacyl-sn-glycero-3-phospho-(1'-sn-glycero-3'-phosphate) + H2O = a 1,2-diacyl-sn-glycero-3-phospho-(1'-sn-glycerol) + phosphate</text>
        <dbReference type="Rhea" id="RHEA:33751"/>
        <dbReference type="ChEBI" id="CHEBI:15377"/>
        <dbReference type="ChEBI" id="CHEBI:43474"/>
        <dbReference type="ChEBI" id="CHEBI:60110"/>
        <dbReference type="ChEBI" id="CHEBI:64716"/>
        <dbReference type="EC" id="3.1.3.27"/>
    </reaction>
</comment>
<dbReference type="UniPathway" id="UPA00084">
    <property type="reaction ID" value="UER00504"/>
</dbReference>
<dbReference type="EC" id="3.1.3.27" evidence="1"/>
<keyword evidence="1" id="KW-0479">Metal-binding</keyword>
<protein>
    <recommendedName>
        <fullName evidence="1">Phosphatidylglycerophosphatase A</fullName>
        <ecNumber evidence="1">3.1.3.27</ecNumber>
    </recommendedName>
    <alternativeName>
        <fullName evidence="1">Phosphatidylglycerolphosphate phosphatase A</fullName>
    </alternativeName>
</protein>
<keyword evidence="1" id="KW-0442">Lipid degradation</keyword>
<reference evidence="4 5" key="1">
    <citation type="submission" date="2019-03" db="EMBL/GenBank/DDBJ databases">
        <title>The genome sequence of Nitrosococcus wardiae strain D1FHST reveals the archetypal metabolic capacity of ammonia-oxidizing Gammaproteobacteria.</title>
        <authorList>
            <person name="Wang L."/>
            <person name="Lim C.K."/>
            <person name="Hanson T.E."/>
            <person name="Dang H."/>
            <person name="Klotz M.G."/>
        </authorList>
    </citation>
    <scope>NUCLEOTIDE SEQUENCE [LARGE SCALE GENOMIC DNA]</scope>
    <source>
        <strain evidence="4 5">D1FHS</strain>
    </source>
</reference>
<dbReference type="PIRSF" id="PIRSF006162">
    <property type="entry name" value="PgpA"/>
    <property type="match status" value="1"/>
</dbReference>
<keyword evidence="2" id="KW-1133">Transmembrane helix</keyword>
<keyword evidence="1" id="KW-0378">Hydrolase</keyword>
<feature type="transmembrane region" description="Helical" evidence="2">
    <location>
        <begin position="92"/>
        <end position="116"/>
    </location>
</feature>
<sequence>MAQNISKIDLRHLLANPVHFLAFGFGFGLAPRAPGTLGTLPALPLYWWIQDWPLMEYLLLVLALFLVGVWICQVTARDLGIKDPSGVVWDEFVGFLVTMTAAPSGWGWVLGGFILFRLFDIWKPWPIRVLDRRLSGGLGIMLDDVVAGIFAALVLAGFKVWMG</sequence>
<dbReference type="CDD" id="cd06971">
    <property type="entry name" value="PgpA"/>
    <property type="match status" value="1"/>
</dbReference>
<dbReference type="GO" id="GO:0008962">
    <property type="term" value="F:phosphatidylglycerophosphatase activity"/>
    <property type="evidence" value="ECO:0007669"/>
    <property type="project" value="UniProtKB-EC"/>
</dbReference>
<keyword evidence="1" id="KW-1003">Cell membrane</keyword>
<comment type="pathway">
    <text evidence="1">Phospholipid metabolism; phosphatidylglycerol biosynthesis; phosphatidylglycerol from CDP-diacylglycerol: step 2/2.</text>
</comment>
<dbReference type="KEGG" id="nwr:E3U44_09490"/>
<evidence type="ECO:0000256" key="1">
    <source>
        <dbReference type="PIRNR" id="PIRNR006162"/>
    </source>
</evidence>
<keyword evidence="1" id="KW-1208">Phospholipid metabolism</keyword>
<keyword evidence="1" id="KW-0460">Magnesium</keyword>
<feature type="transmembrane region" description="Helical" evidence="2">
    <location>
        <begin position="136"/>
        <end position="158"/>
    </location>
</feature>
<dbReference type="GO" id="GO:0005886">
    <property type="term" value="C:plasma membrane"/>
    <property type="evidence" value="ECO:0007669"/>
    <property type="project" value="UniProtKB-SubCell"/>
</dbReference>
<dbReference type="PANTHER" id="PTHR36305">
    <property type="entry name" value="PHOSPHATIDYLGLYCEROPHOSPHATASE A"/>
    <property type="match status" value="1"/>
</dbReference>
<name>A0A4P7BX66_9GAMM</name>
<feature type="transmembrane region" description="Helical" evidence="2">
    <location>
        <begin position="12"/>
        <end position="34"/>
    </location>
</feature>
<accession>A0A4P7BX66</accession>
<keyword evidence="1" id="KW-0595">Phospholipid degradation</keyword>
<organism evidence="4 5">
    <name type="scientific">Nitrosococcus wardiae</name>
    <dbReference type="NCBI Taxonomy" id="1814290"/>
    <lineage>
        <taxon>Bacteria</taxon>
        <taxon>Pseudomonadati</taxon>
        <taxon>Pseudomonadota</taxon>
        <taxon>Gammaproteobacteria</taxon>
        <taxon>Chromatiales</taxon>
        <taxon>Chromatiaceae</taxon>
        <taxon>Nitrosococcus</taxon>
    </lineage>
</organism>
<keyword evidence="5" id="KW-1185">Reference proteome</keyword>
<evidence type="ECO:0000256" key="2">
    <source>
        <dbReference type="SAM" id="Phobius"/>
    </source>
</evidence>
<keyword evidence="1 2" id="KW-0812">Transmembrane</keyword>
<dbReference type="InterPro" id="IPR007686">
    <property type="entry name" value="YutG/PgpA"/>
</dbReference>
<evidence type="ECO:0000313" key="4">
    <source>
        <dbReference type="EMBL" id="QBQ54713.1"/>
    </source>
</evidence>
<dbReference type="EMBL" id="CP038033">
    <property type="protein sequence ID" value="QBQ54713.1"/>
    <property type="molecule type" value="Genomic_DNA"/>
</dbReference>
<dbReference type="GO" id="GO:0006655">
    <property type="term" value="P:phosphatidylglycerol biosynthetic process"/>
    <property type="evidence" value="ECO:0007669"/>
    <property type="project" value="UniProtKB-UniPathway"/>
</dbReference>
<keyword evidence="1" id="KW-0997">Cell inner membrane</keyword>
<comment type="subcellular location">
    <subcellularLocation>
        <location evidence="1">Cell inner membrane</location>
        <topology evidence="1">Multi-pass membrane protein</topology>
    </subcellularLocation>
</comment>
<keyword evidence="1 2" id="KW-0472">Membrane</keyword>
<dbReference type="RefSeq" id="WP_134357906.1">
    <property type="nucleotide sequence ID" value="NZ_CP038033.1"/>
</dbReference>
<dbReference type="OrthoDB" id="9804091at2"/>
<dbReference type="Pfam" id="PF04608">
    <property type="entry name" value="PgpA"/>
    <property type="match status" value="1"/>
</dbReference>
<dbReference type="Proteomes" id="UP000294325">
    <property type="component" value="Chromosome"/>
</dbReference>
<keyword evidence="1" id="KW-0443">Lipid metabolism</keyword>